<evidence type="ECO:0000256" key="4">
    <source>
        <dbReference type="HAMAP-Rule" id="MF_00528"/>
    </source>
</evidence>
<evidence type="ECO:0000256" key="3">
    <source>
        <dbReference type="ARBA" id="ARBA00023080"/>
    </source>
</evidence>
<dbReference type="EMBL" id="JBHPON010000001">
    <property type="protein sequence ID" value="MFC6034942.1"/>
    <property type="molecule type" value="Genomic_DNA"/>
</dbReference>
<dbReference type="HAMAP" id="MF_00528">
    <property type="entry name" value="Maf"/>
    <property type="match status" value="1"/>
</dbReference>
<comment type="similarity">
    <text evidence="4">Belongs to the Maf family.</text>
</comment>
<feature type="active site" description="Proton acceptor" evidence="4">
    <location>
        <position position="77"/>
    </location>
</feature>
<dbReference type="InterPro" id="IPR003697">
    <property type="entry name" value="Maf-like"/>
</dbReference>
<comment type="function">
    <text evidence="4">Nucleoside triphosphate pyrophosphatase. May have a dual role in cell division arrest and in preventing the incorporation of modified nucleotides into cellular nucleic acids.</text>
</comment>
<organism evidence="5 6">
    <name type="scientific">Hyphococcus aureus</name>
    <dbReference type="NCBI Taxonomy" id="2666033"/>
    <lineage>
        <taxon>Bacteria</taxon>
        <taxon>Pseudomonadati</taxon>
        <taxon>Pseudomonadota</taxon>
        <taxon>Alphaproteobacteria</taxon>
        <taxon>Parvularculales</taxon>
        <taxon>Parvularculaceae</taxon>
        <taxon>Hyphococcus</taxon>
    </lineage>
</organism>
<dbReference type="InterPro" id="IPR029001">
    <property type="entry name" value="ITPase-like_fam"/>
</dbReference>
<dbReference type="PANTHER" id="PTHR43213:SF5">
    <property type="entry name" value="BIFUNCTIONAL DTTP_UTP PYROPHOSPHATASE_METHYLTRANSFERASE PROTEIN-RELATED"/>
    <property type="match status" value="1"/>
</dbReference>
<dbReference type="RefSeq" id="WP_379879724.1">
    <property type="nucleotide sequence ID" value="NZ_JBHPON010000001.1"/>
</dbReference>
<dbReference type="Pfam" id="PF02545">
    <property type="entry name" value="Maf"/>
    <property type="match status" value="1"/>
</dbReference>
<comment type="caution">
    <text evidence="4">Lacks conserved residue(s) required for the propagation of feature annotation.</text>
</comment>
<dbReference type="Proteomes" id="UP001596116">
    <property type="component" value="Unassembled WGS sequence"/>
</dbReference>
<evidence type="ECO:0000256" key="2">
    <source>
        <dbReference type="ARBA" id="ARBA00022801"/>
    </source>
</evidence>
<evidence type="ECO:0000256" key="1">
    <source>
        <dbReference type="ARBA" id="ARBA00001968"/>
    </source>
</evidence>
<evidence type="ECO:0000313" key="6">
    <source>
        <dbReference type="Proteomes" id="UP001596116"/>
    </source>
</evidence>
<proteinExistence type="inferred from homology"/>
<dbReference type="GO" id="GO:0016787">
    <property type="term" value="F:hydrolase activity"/>
    <property type="evidence" value="ECO:0007669"/>
    <property type="project" value="UniProtKB-KW"/>
</dbReference>
<keyword evidence="2 4" id="KW-0378">Hydrolase</keyword>
<keyword evidence="6" id="KW-1185">Reference proteome</keyword>
<keyword evidence="4" id="KW-0963">Cytoplasm</keyword>
<dbReference type="PANTHER" id="PTHR43213">
    <property type="entry name" value="BIFUNCTIONAL DTTP/UTP PYROPHOSPHATASE/METHYLTRANSFERASE PROTEIN-RELATED"/>
    <property type="match status" value="1"/>
</dbReference>
<dbReference type="PIRSF" id="PIRSF006305">
    <property type="entry name" value="Maf"/>
    <property type="match status" value="1"/>
</dbReference>
<comment type="catalytic activity">
    <reaction evidence="4">
        <text>a ribonucleoside 5'-triphosphate + H2O = a ribonucleoside 5'-phosphate + diphosphate + H(+)</text>
        <dbReference type="Rhea" id="RHEA:23996"/>
        <dbReference type="ChEBI" id="CHEBI:15377"/>
        <dbReference type="ChEBI" id="CHEBI:15378"/>
        <dbReference type="ChEBI" id="CHEBI:33019"/>
        <dbReference type="ChEBI" id="CHEBI:58043"/>
        <dbReference type="ChEBI" id="CHEBI:61557"/>
        <dbReference type="EC" id="3.6.1.9"/>
    </reaction>
</comment>
<comment type="catalytic activity">
    <reaction evidence="4">
        <text>a 2'-deoxyribonucleoside 5'-triphosphate + H2O = a 2'-deoxyribonucleoside 5'-phosphate + diphosphate + H(+)</text>
        <dbReference type="Rhea" id="RHEA:44644"/>
        <dbReference type="ChEBI" id="CHEBI:15377"/>
        <dbReference type="ChEBI" id="CHEBI:15378"/>
        <dbReference type="ChEBI" id="CHEBI:33019"/>
        <dbReference type="ChEBI" id="CHEBI:61560"/>
        <dbReference type="ChEBI" id="CHEBI:65317"/>
        <dbReference type="EC" id="3.6.1.9"/>
    </reaction>
</comment>
<dbReference type="EC" id="3.6.1.9" evidence="4"/>
<dbReference type="Gene3D" id="3.90.950.10">
    <property type="match status" value="1"/>
</dbReference>
<comment type="cofactor">
    <cofactor evidence="1 4">
        <name>a divalent metal cation</name>
        <dbReference type="ChEBI" id="CHEBI:60240"/>
    </cofactor>
</comment>
<accession>A0ABW1KY37</accession>
<sequence>MTSTPRIILASGSAIRREILTGADIPFEVMKPDVNEDVIKEAGRDEGLDLESLAMRLAEAKCMDIASKTNAIVIGSDQIMEFEDRAYDKPADMTAAKARLMETQGAPHTLINAIAVARNGEIVWRNLDRPTLVMRALSETEIDAYLEAAGPDILHSVGAYQIEKLGSRLFERIEGDHFAVLGLSLYPLLDFLRREGAIAF</sequence>
<comment type="caution">
    <text evidence="5">The sequence shown here is derived from an EMBL/GenBank/DDBJ whole genome shotgun (WGS) entry which is preliminary data.</text>
</comment>
<name>A0ABW1KY37_9PROT</name>
<comment type="subcellular location">
    <subcellularLocation>
        <location evidence="4">Cytoplasm</location>
    </subcellularLocation>
</comment>
<evidence type="ECO:0000313" key="5">
    <source>
        <dbReference type="EMBL" id="MFC6034942.1"/>
    </source>
</evidence>
<reference evidence="5 6" key="1">
    <citation type="submission" date="2024-09" db="EMBL/GenBank/DDBJ databases">
        <authorList>
            <person name="Zhang Z.-H."/>
        </authorList>
    </citation>
    <scope>NUCLEOTIDE SEQUENCE [LARGE SCALE GENOMIC DNA]</scope>
    <source>
        <strain evidence="5 6">HHTR114</strain>
    </source>
</reference>
<keyword evidence="3 4" id="KW-0546">Nucleotide metabolism</keyword>
<dbReference type="SUPFAM" id="SSF52972">
    <property type="entry name" value="ITPase-like"/>
    <property type="match status" value="1"/>
</dbReference>
<protein>
    <recommendedName>
        <fullName evidence="4">Nucleoside triphosphate pyrophosphatase</fullName>
        <ecNumber evidence="4">3.6.1.9</ecNumber>
    </recommendedName>
    <alternativeName>
        <fullName evidence="4">Nucleotide pyrophosphatase</fullName>
        <shortName evidence="4">Nucleotide PPase</shortName>
    </alternativeName>
</protein>
<gene>
    <name evidence="5" type="ORF">ACFMB1_05265</name>
</gene>
<dbReference type="CDD" id="cd00555">
    <property type="entry name" value="Maf"/>
    <property type="match status" value="1"/>
</dbReference>